<feature type="compositionally biased region" description="Basic and acidic residues" evidence="1">
    <location>
        <begin position="613"/>
        <end position="623"/>
    </location>
</feature>
<name>A0A1Y1JGR5_PLAGO</name>
<feature type="compositionally biased region" description="Basic and acidic residues" evidence="1">
    <location>
        <begin position="382"/>
        <end position="401"/>
    </location>
</feature>
<protein>
    <submittedName>
        <fullName evidence="2">Uncharacterized protein</fullName>
    </submittedName>
</protein>
<dbReference type="OMA" id="EWSDYDL"/>
<feature type="compositionally biased region" description="Acidic residues" evidence="1">
    <location>
        <begin position="624"/>
        <end position="635"/>
    </location>
</feature>
<gene>
    <name evidence="2" type="ORF">PGO_050430</name>
</gene>
<feature type="region of interest" description="Disordered" evidence="1">
    <location>
        <begin position="123"/>
        <end position="166"/>
    </location>
</feature>
<dbReference type="AlphaFoldDB" id="A0A1Y1JGR5"/>
<feature type="compositionally biased region" description="Basic and acidic residues" evidence="1">
    <location>
        <begin position="133"/>
        <end position="163"/>
    </location>
</feature>
<dbReference type="GeneID" id="39746345"/>
<sequence length="860" mass="102552">MTFPHLLINHEKSLKIKNEENYNTRTPPLDGHVIKCYNLPLHIREGIFYYLLDIQKNAEFEIKKVIKPVEEETNLYPWKVICNDKFAKFLLKKEKIQIYDDLKNNNRVLVRLINETELNGKTSGLNEIQQEENEGKDKEKKEPQEQKEQKKQKEQDDSIHFGKNDSVGEEQIVEGRHLTKDLFESIIIQKRDETKGSIFRFTNCRRYEKDEEDISRLSGRHNIHVASSCQNYESIERNNKNKGNVYDDQERSRLNEIVQYNESYLNCSEEIENERNRSDKKVHYCLYNEKLVGVEAEDDIENSEWDYSEVNSERDLFRNGFDSESSFSIHGEGISKWSREKQFRHEVDETDEGDETDGGEEDTHEKPMSTEVSSNMNKKRREYQDHRNYNPGKEKRYRESYESNNVRNRWKEKYGEIIEKKDFSSQYVENRNYSNTSDTKSGSELKSTNSSYRYDDTRVLNCDESIFSNTTMRSKNHSSNNNPSNYAKVQSEEGKNKNNRVIEERNICEKRRNRKYNCDIIQGIINEQNEIFKKLKKLKKREKKIIGIKKITIYFYEGNMEEIIQEIREEDVERKISLNIDPPIEEKKKFFWDNYGWRIDDDNQDVTISISQKIKDKGGNENENKEEENKMEEELMQMQQQEWMGKHDQRRYNTGDETNGEKKSDRRKRNKEVRSCSSGTSGRSLERRIQKKSCSMDRRSKQECIEQKRRGSMIWPSNLGWKEISEEIKEKLCVVIKNKPAEWSDYDLRKFIESQFSSTDRCPVFEDIFLTKSCPTIATVAFKNEILRENFLKHHKFKLPSSIKTYTNDRNYGSSNNTSGNYYYNNRYSNFLTLEEYMISRNGTQLNNQKKHLYQKKRRW</sequence>
<comment type="caution">
    <text evidence="2">The sequence shown here is derived from an EMBL/GenBank/DDBJ whole genome shotgun (WGS) entry which is preliminary data.</text>
</comment>
<evidence type="ECO:0000313" key="3">
    <source>
        <dbReference type="Proteomes" id="UP000195521"/>
    </source>
</evidence>
<keyword evidence="3" id="KW-1185">Reference proteome</keyword>
<evidence type="ECO:0000313" key="2">
    <source>
        <dbReference type="EMBL" id="GAW79633.1"/>
    </source>
</evidence>
<dbReference type="Proteomes" id="UP000195521">
    <property type="component" value="Unassembled WGS sequence"/>
</dbReference>
<dbReference type="OrthoDB" id="372968at2759"/>
<feature type="region of interest" description="Disordered" evidence="1">
    <location>
        <begin position="340"/>
        <end position="403"/>
    </location>
</feature>
<feature type="region of interest" description="Disordered" evidence="1">
    <location>
        <begin position="612"/>
        <end position="693"/>
    </location>
</feature>
<feature type="compositionally biased region" description="Basic and acidic residues" evidence="1">
    <location>
        <begin position="684"/>
        <end position="693"/>
    </location>
</feature>
<proteinExistence type="predicted"/>
<evidence type="ECO:0000256" key="1">
    <source>
        <dbReference type="SAM" id="MobiDB-lite"/>
    </source>
</evidence>
<feature type="compositionally biased region" description="Basic and acidic residues" evidence="1">
    <location>
        <begin position="644"/>
        <end position="664"/>
    </location>
</feature>
<feature type="region of interest" description="Disordered" evidence="1">
    <location>
        <begin position="471"/>
        <end position="498"/>
    </location>
</feature>
<accession>A0A1Y1JGR5</accession>
<reference evidence="3" key="1">
    <citation type="submission" date="2017-04" db="EMBL/GenBank/DDBJ databases">
        <title>Plasmodium gonderi genome.</title>
        <authorList>
            <person name="Arisue N."/>
            <person name="Honma H."/>
            <person name="Kawai S."/>
            <person name="Tougan T."/>
            <person name="Tanabe K."/>
            <person name="Horii T."/>
        </authorList>
    </citation>
    <scope>NUCLEOTIDE SEQUENCE [LARGE SCALE GENOMIC DNA]</scope>
    <source>
        <strain evidence="3">ATCC 30045</strain>
    </source>
</reference>
<dbReference type="RefSeq" id="XP_028542222.1">
    <property type="nucleotide sequence ID" value="XM_028686421.1"/>
</dbReference>
<feature type="compositionally biased region" description="Acidic residues" evidence="1">
    <location>
        <begin position="348"/>
        <end position="360"/>
    </location>
</feature>
<organism evidence="2 3">
    <name type="scientific">Plasmodium gonderi</name>
    <dbReference type="NCBI Taxonomy" id="77519"/>
    <lineage>
        <taxon>Eukaryota</taxon>
        <taxon>Sar</taxon>
        <taxon>Alveolata</taxon>
        <taxon>Apicomplexa</taxon>
        <taxon>Aconoidasida</taxon>
        <taxon>Haemosporida</taxon>
        <taxon>Plasmodiidae</taxon>
        <taxon>Plasmodium</taxon>
        <taxon>Plasmodium (Plasmodium)</taxon>
    </lineage>
</organism>
<dbReference type="EMBL" id="BDQF01000006">
    <property type="protein sequence ID" value="GAW79633.1"/>
    <property type="molecule type" value="Genomic_DNA"/>
</dbReference>